<dbReference type="EMBL" id="LLXS01000005">
    <property type="protein sequence ID" value="KRG44935.1"/>
    <property type="molecule type" value="Genomic_DNA"/>
</dbReference>
<organism evidence="1 2">
    <name type="scientific">Stenotrophomonas pictorum JCM 9942</name>
    <dbReference type="NCBI Taxonomy" id="1236960"/>
    <lineage>
        <taxon>Bacteria</taxon>
        <taxon>Pseudomonadati</taxon>
        <taxon>Pseudomonadota</taxon>
        <taxon>Gammaproteobacteria</taxon>
        <taxon>Lysobacterales</taxon>
        <taxon>Lysobacteraceae</taxon>
        <taxon>Stenotrophomonas</taxon>
    </lineage>
</organism>
<evidence type="ECO:0000313" key="2">
    <source>
        <dbReference type="Proteomes" id="UP000050836"/>
    </source>
</evidence>
<reference evidence="1 2" key="1">
    <citation type="submission" date="2015-10" db="EMBL/GenBank/DDBJ databases">
        <title>Genome sequencing and analysis of members of genus Stenotrophomonas.</title>
        <authorList>
            <person name="Patil P.P."/>
            <person name="Midha S."/>
            <person name="Patil P.B."/>
        </authorList>
    </citation>
    <scope>NUCLEOTIDE SEQUENCE [LARGE SCALE GENOMIC DNA]</scope>
    <source>
        <strain evidence="1 2">JCM 9942</strain>
    </source>
</reference>
<dbReference type="Proteomes" id="UP000050836">
    <property type="component" value="Unassembled WGS sequence"/>
</dbReference>
<dbReference type="RefSeq" id="WP_054660174.1">
    <property type="nucleotide sequence ID" value="NZ_BAZI01000316.1"/>
</dbReference>
<accession>A0A0R0AUE8</accession>
<dbReference type="OrthoDB" id="6039268at2"/>
<gene>
    <name evidence="1" type="ORF">ARC78_03755</name>
</gene>
<keyword evidence="2" id="KW-1185">Reference proteome</keyword>
<proteinExistence type="predicted"/>
<comment type="caution">
    <text evidence="1">The sequence shown here is derived from an EMBL/GenBank/DDBJ whole genome shotgun (WGS) entry which is preliminary data.</text>
</comment>
<name>A0A0R0AUE8_9GAMM</name>
<protein>
    <submittedName>
        <fullName evidence="1">Uncharacterized protein</fullName>
    </submittedName>
</protein>
<sequence length="169" mass="17752">MKKKYIAMTALTLWLGVSGWLASMVIVKPAVLFLGNNAEESTQAAQLRASINRNRQVLELVARLRPVTTPSAGESLIALPPATDAAPSLTDGSATGPDTFAGPVSVSMVLVTNGRSSAVVNGQPVRTGSRLDDGSRVLAIGRDWVRLRSADGQTSVLKVRNPVMSGDTL</sequence>
<evidence type="ECO:0000313" key="1">
    <source>
        <dbReference type="EMBL" id="KRG44935.1"/>
    </source>
</evidence>
<dbReference type="AlphaFoldDB" id="A0A0R0AUE8"/>